<dbReference type="AlphaFoldDB" id="A0AAV0YGF1"/>
<evidence type="ECO:0000313" key="2">
    <source>
        <dbReference type="EMBL" id="CAI8585070.1"/>
    </source>
</evidence>
<gene>
    <name evidence="2" type="ORF">VFH_U106280</name>
</gene>
<accession>A0AAV0YGF1</accession>
<evidence type="ECO:0000256" key="1">
    <source>
        <dbReference type="SAM" id="MobiDB-lite"/>
    </source>
</evidence>
<reference evidence="2 3" key="1">
    <citation type="submission" date="2023-01" db="EMBL/GenBank/DDBJ databases">
        <authorList>
            <person name="Kreplak J."/>
        </authorList>
    </citation>
    <scope>NUCLEOTIDE SEQUENCE [LARGE SCALE GENOMIC DNA]</scope>
</reference>
<evidence type="ECO:0000313" key="3">
    <source>
        <dbReference type="Proteomes" id="UP001157006"/>
    </source>
</evidence>
<protein>
    <submittedName>
        <fullName evidence="2">Uncharacterized protein</fullName>
    </submittedName>
</protein>
<name>A0AAV0YGF1_VICFA</name>
<sequence length="134" mass="14990">MYILQSRSFSFPSRTESRKKKNNSVSNREREGKEDLKSAAAKQHQSQSSTVDELRASSCESPSPNRHNTYPYDIPTTGQPPSTPPLLTAQSSAEIRTVGSTMVSSSSLSFDQFPIWVNTCYSLFCVLMFGKRKE</sequence>
<dbReference type="Proteomes" id="UP001157006">
    <property type="component" value="Unassembled WGS sequence"/>
</dbReference>
<keyword evidence="3" id="KW-1185">Reference proteome</keyword>
<comment type="caution">
    <text evidence="2">The sequence shown here is derived from an EMBL/GenBank/DDBJ whole genome shotgun (WGS) entry which is preliminary data.</text>
</comment>
<dbReference type="EMBL" id="CATIWC010002843">
    <property type="protein sequence ID" value="CAI8585070.1"/>
    <property type="molecule type" value="Genomic_DNA"/>
</dbReference>
<feature type="compositionally biased region" description="Polar residues" evidence="1">
    <location>
        <begin position="1"/>
        <end position="14"/>
    </location>
</feature>
<organism evidence="2 3">
    <name type="scientific">Vicia faba</name>
    <name type="common">Broad bean</name>
    <name type="synonym">Faba vulgaris</name>
    <dbReference type="NCBI Taxonomy" id="3906"/>
    <lineage>
        <taxon>Eukaryota</taxon>
        <taxon>Viridiplantae</taxon>
        <taxon>Streptophyta</taxon>
        <taxon>Embryophyta</taxon>
        <taxon>Tracheophyta</taxon>
        <taxon>Spermatophyta</taxon>
        <taxon>Magnoliopsida</taxon>
        <taxon>eudicotyledons</taxon>
        <taxon>Gunneridae</taxon>
        <taxon>Pentapetalae</taxon>
        <taxon>rosids</taxon>
        <taxon>fabids</taxon>
        <taxon>Fabales</taxon>
        <taxon>Fabaceae</taxon>
        <taxon>Papilionoideae</taxon>
        <taxon>50 kb inversion clade</taxon>
        <taxon>NPAAA clade</taxon>
        <taxon>Hologalegina</taxon>
        <taxon>IRL clade</taxon>
        <taxon>Fabeae</taxon>
        <taxon>Vicia</taxon>
    </lineage>
</organism>
<proteinExistence type="predicted"/>
<feature type="region of interest" description="Disordered" evidence="1">
    <location>
        <begin position="1"/>
        <end position="87"/>
    </location>
</feature>
<feature type="compositionally biased region" description="Low complexity" evidence="1">
    <location>
        <begin position="38"/>
        <end position="49"/>
    </location>
</feature>
<feature type="compositionally biased region" description="Basic and acidic residues" evidence="1">
    <location>
        <begin position="27"/>
        <end position="37"/>
    </location>
</feature>
<feature type="compositionally biased region" description="Polar residues" evidence="1">
    <location>
        <begin position="58"/>
        <end position="68"/>
    </location>
</feature>